<dbReference type="Pfam" id="PF01408">
    <property type="entry name" value="GFO_IDH_MocA"/>
    <property type="match status" value="1"/>
</dbReference>
<proteinExistence type="inferred from homology"/>
<evidence type="ECO:0000256" key="1">
    <source>
        <dbReference type="ARBA" id="ARBA00010928"/>
    </source>
</evidence>
<dbReference type="Gene3D" id="3.30.360.10">
    <property type="entry name" value="Dihydrodipicolinate Reductase, domain 2"/>
    <property type="match status" value="1"/>
</dbReference>
<dbReference type="SUPFAM" id="SSF55347">
    <property type="entry name" value="Glyceraldehyde-3-phosphate dehydrogenase-like, C-terminal domain"/>
    <property type="match status" value="1"/>
</dbReference>
<keyword evidence="5" id="KW-1185">Reference proteome</keyword>
<dbReference type="InterPro" id="IPR051450">
    <property type="entry name" value="Gfo/Idh/MocA_Oxidoreductases"/>
</dbReference>
<gene>
    <name evidence="4" type="ORF">QJS35_24915</name>
</gene>
<reference evidence="4 5" key="1">
    <citation type="journal article" date="2023" name="Genome Announc.">
        <title>Pan-Genome Analyses of the Genus Cohnella and Proposal of the Novel Species Cohnella silvisoli sp. nov., Isolated from Forest Soil.</title>
        <authorList>
            <person name="Wang C."/>
            <person name="Mao L."/>
            <person name="Bao G."/>
            <person name="Zhu H."/>
        </authorList>
    </citation>
    <scope>NUCLEOTIDE SEQUENCE [LARGE SCALE GENOMIC DNA]</scope>
    <source>
        <strain evidence="4 5">NL03-T5-1</strain>
    </source>
</reference>
<dbReference type="Pfam" id="PF02894">
    <property type="entry name" value="GFO_IDH_MocA_C"/>
    <property type="match status" value="1"/>
</dbReference>
<dbReference type="EMBL" id="JASKHM010000016">
    <property type="protein sequence ID" value="MEQ4485633.1"/>
    <property type="molecule type" value="Genomic_DNA"/>
</dbReference>
<dbReference type="InterPro" id="IPR004104">
    <property type="entry name" value="Gfo/Idh/MocA-like_OxRdtase_C"/>
</dbReference>
<accession>A0ABV1L0V5</accession>
<comment type="similarity">
    <text evidence="1">Belongs to the Gfo/Idh/MocA family.</text>
</comment>
<dbReference type="PANTHER" id="PTHR43377:SF2">
    <property type="entry name" value="BINDING ROSSMANN FOLD OXIDOREDUCTASE, PUTATIVE (AFU_ORTHOLOGUE AFUA_4G00560)-RELATED"/>
    <property type="match status" value="1"/>
</dbReference>
<evidence type="ECO:0000259" key="2">
    <source>
        <dbReference type="Pfam" id="PF01408"/>
    </source>
</evidence>
<sequence length="418" mass="46247">MGKVKVALIGAGLRGQNYVEYAIEHPDDIQLVAVADPNGDRLEKIKQRHGVADANCFADWRDLLAQPKLADAVLICTQDKMHFEPTMRALDAGYHVLLEKPMSPDPHECIEMEKKARQTGLSLTICHVLRYTNFFGTIKRLLDEGAIGQLMSIQHNENVAYWHQAHSFVRGNWRNTAESSPMILAKSCHDMDILLWLAGADCVRLSSFGTLSHFTAANAPVGAPKRCTDGCPAADECLYYAPNVYLNDTSGWMALAISDDHSDEARMKALKEGPYGRCVYHCDNDVVDHQVVNMEFANEVTAAFTMTAFTKECTRTIKLMGTKGEIRGAMEKNEIELIRFAEYKSELISLDIPGGHSGHGGGDEGLMQDFVRLLQDGGNGKEGLTSAHTSVQSHLMAFAAERSRVEKKVIEMKQFAVV</sequence>
<evidence type="ECO:0000313" key="4">
    <source>
        <dbReference type="EMBL" id="MEQ4485633.1"/>
    </source>
</evidence>
<feature type="domain" description="Gfo/Idh/MocA-like oxidoreductase C-terminal" evidence="3">
    <location>
        <begin position="139"/>
        <end position="411"/>
    </location>
</feature>
<dbReference type="Proteomes" id="UP001493487">
    <property type="component" value="Unassembled WGS sequence"/>
</dbReference>
<feature type="domain" description="Gfo/Idh/MocA-like oxidoreductase N-terminal" evidence="2">
    <location>
        <begin position="4"/>
        <end position="124"/>
    </location>
</feature>
<dbReference type="InterPro" id="IPR000683">
    <property type="entry name" value="Gfo/Idh/MocA-like_OxRdtase_N"/>
</dbReference>
<dbReference type="InterPro" id="IPR036291">
    <property type="entry name" value="NAD(P)-bd_dom_sf"/>
</dbReference>
<evidence type="ECO:0000313" key="5">
    <source>
        <dbReference type="Proteomes" id="UP001493487"/>
    </source>
</evidence>
<name>A0ABV1L0V5_9BACL</name>
<dbReference type="PANTHER" id="PTHR43377">
    <property type="entry name" value="BILIVERDIN REDUCTASE A"/>
    <property type="match status" value="1"/>
</dbReference>
<evidence type="ECO:0000259" key="3">
    <source>
        <dbReference type="Pfam" id="PF02894"/>
    </source>
</evidence>
<dbReference type="RefSeq" id="WP_232188059.1">
    <property type="nucleotide sequence ID" value="NZ_JAIOAP010000015.1"/>
</dbReference>
<dbReference type="Gene3D" id="3.40.50.720">
    <property type="entry name" value="NAD(P)-binding Rossmann-like Domain"/>
    <property type="match status" value="1"/>
</dbReference>
<organism evidence="4 5">
    <name type="scientific">Cohnella silvisoli</name>
    <dbReference type="NCBI Taxonomy" id="2873699"/>
    <lineage>
        <taxon>Bacteria</taxon>
        <taxon>Bacillati</taxon>
        <taxon>Bacillota</taxon>
        <taxon>Bacilli</taxon>
        <taxon>Bacillales</taxon>
        <taxon>Paenibacillaceae</taxon>
        <taxon>Cohnella</taxon>
    </lineage>
</organism>
<comment type="caution">
    <text evidence="4">The sequence shown here is derived from an EMBL/GenBank/DDBJ whole genome shotgun (WGS) entry which is preliminary data.</text>
</comment>
<dbReference type="SUPFAM" id="SSF51735">
    <property type="entry name" value="NAD(P)-binding Rossmann-fold domains"/>
    <property type="match status" value="1"/>
</dbReference>
<protein>
    <submittedName>
        <fullName evidence="4">Gfo/Idh/MocA family oxidoreductase</fullName>
    </submittedName>
</protein>